<evidence type="ECO:0000313" key="4">
    <source>
        <dbReference type="Proteomes" id="UP000007844"/>
    </source>
</evidence>
<feature type="chain" id="PRO_5003303349" evidence="2">
    <location>
        <begin position="30"/>
        <end position="245"/>
    </location>
</feature>
<dbReference type="AlphaFoldDB" id="F3Z3M2"/>
<dbReference type="EMBL" id="CP003221">
    <property type="protein sequence ID" value="EGJ50394.1"/>
    <property type="molecule type" value="Genomic_DNA"/>
</dbReference>
<feature type="signal peptide" evidence="2">
    <location>
        <begin position="1"/>
        <end position="29"/>
    </location>
</feature>
<dbReference type="HOGENOM" id="CLU_1132159_0_0_7"/>
<evidence type="ECO:0000256" key="1">
    <source>
        <dbReference type="SAM" id="MobiDB-lite"/>
    </source>
</evidence>
<dbReference type="STRING" id="690850.Desaf_2065"/>
<name>F3Z3M2_DESAF</name>
<sequence length="245" mass="24808" precursor="true">MKSIIKRIALLAGSVTCAATLCLGGQAFAQDSSLPDQEQVAEAEQQADQEMTASQQQIRSALQQLQAAEVQLNRVRAKGDEQQLEQAQAAYDKAVADANTAINREGVDVGAMRTSGMGWGEIAHTAGLHPAALAFGKAKKQASAPEETQVKADKAHGKMKQSKEKASKTERVSANKAKDKSTVSADKFGSKKQSRAALSGDNGLSSGGNMGGKGGNGNGGGKGNSGGKGGGNGGGNGNGGGKGRG</sequence>
<organism evidence="3 4">
    <name type="scientific">Desulfocurvibacter africanus subsp. africanus str. Walvis Bay</name>
    <dbReference type="NCBI Taxonomy" id="690850"/>
    <lineage>
        <taxon>Bacteria</taxon>
        <taxon>Pseudomonadati</taxon>
        <taxon>Thermodesulfobacteriota</taxon>
        <taxon>Desulfovibrionia</taxon>
        <taxon>Desulfovibrionales</taxon>
        <taxon>Desulfovibrionaceae</taxon>
        <taxon>Desulfocurvibacter</taxon>
    </lineage>
</organism>
<protein>
    <submittedName>
        <fullName evidence="3">Uncharacterized protein</fullName>
    </submittedName>
</protein>
<feature type="compositionally biased region" description="Gly residues" evidence="1">
    <location>
        <begin position="205"/>
        <end position="245"/>
    </location>
</feature>
<dbReference type="KEGG" id="daf:Desaf_2065"/>
<evidence type="ECO:0000256" key="2">
    <source>
        <dbReference type="SAM" id="SignalP"/>
    </source>
</evidence>
<proteinExistence type="predicted"/>
<keyword evidence="4" id="KW-1185">Reference proteome</keyword>
<accession>F3Z3M2</accession>
<feature type="region of interest" description="Disordered" evidence="1">
    <location>
        <begin position="139"/>
        <end position="245"/>
    </location>
</feature>
<reference evidence="3 4" key="1">
    <citation type="journal article" date="2011" name="J. Bacteriol.">
        <title>Genome sequence of the mercury-methylating and pleomorphic Desulfovibrio africanus Strain Walvis Bay.</title>
        <authorList>
            <person name="Brown S.D."/>
            <person name="Wall J.D."/>
            <person name="Kucken A.M."/>
            <person name="Gilmour C.C."/>
            <person name="Podar M."/>
            <person name="Brandt C.C."/>
            <person name="Teshima H."/>
            <person name="Detter J.C."/>
            <person name="Han C.S."/>
            <person name="Land M.L."/>
            <person name="Lucas S."/>
            <person name="Han J."/>
            <person name="Pennacchio L."/>
            <person name="Nolan M."/>
            <person name="Pitluck S."/>
            <person name="Woyke T."/>
            <person name="Goodwin L."/>
            <person name="Palumbo A.V."/>
            <person name="Elias D.A."/>
        </authorList>
    </citation>
    <scope>NUCLEOTIDE SEQUENCE [LARGE SCALE GENOMIC DNA]</scope>
    <source>
        <strain evidence="3 4">Walvis Bay</strain>
    </source>
</reference>
<dbReference type="RefSeq" id="WP_014260139.1">
    <property type="nucleotide sequence ID" value="NC_016629.1"/>
</dbReference>
<feature type="region of interest" description="Disordered" evidence="1">
    <location>
        <begin position="35"/>
        <end position="54"/>
    </location>
</feature>
<feature type="compositionally biased region" description="Basic and acidic residues" evidence="1">
    <location>
        <begin position="148"/>
        <end position="181"/>
    </location>
</feature>
<evidence type="ECO:0000313" key="3">
    <source>
        <dbReference type="EMBL" id="EGJ50394.1"/>
    </source>
</evidence>
<dbReference type="Proteomes" id="UP000007844">
    <property type="component" value="Chromosome"/>
</dbReference>
<keyword evidence="2" id="KW-0732">Signal</keyword>
<gene>
    <name evidence="3" type="ORF">Desaf_2065</name>
</gene>